<dbReference type="PROSITE" id="PS51318">
    <property type="entry name" value="TAT"/>
    <property type="match status" value="1"/>
</dbReference>
<dbReference type="Proteomes" id="UP001597183">
    <property type="component" value="Unassembled WGS sequence"/>
</dbReference>
<protein>
    <submittedName>
        <fullName evidence="6">Multicopper oxidase family protein</fullName>
    </submittedName>
</protein>
<feature type="domain" description="Plastocyanin-like" evidence="5">
    <location>
        <begin position="90"/>
        <end position="199"/>
    </location>
</feature>
<dbReference type="InterPro" id="IPR006311">
    <property type="entry name" value="TAT_signal"/>
</dbReference>
<dbReference type="InterPro" id="IPR011707">
    <property type="entry name" value="Cu-oxidase-like_N"/>
</dbReference>
<dbReference type="PANTHER" id="PTHR11709">
    <property type="entry name" value="MULTI-COPPER OXIDASE"/>
    <property type="match status" value="1"/>
</dbReference>
<dbReference type="Pfam" id="PF00394">
    <property type="entry name" value="Cu-oxidase"/>
    <property type="match status" value="1"/>
</dbReference>
<dbReference type="SUPFAM" id="SSF49503">
    <property type="entry name" value="Cupredoxins"/>
    <property type="match status" value="3"/>
</dbReference>
<comment type="caution">
    <text evidence="6">The sequence shown here is derived from an EMBL/GenBank/DDBJ whole genome shotgun (WGS) entry which is preliminary data.</text>
</comment>
<gene>
    <name evidence="6" type="ORF">ACFQ5G_01345</name>
</gene>
<evidence type="ECO:0000256" key="2">
    <source>
        <dbReference type="ARBA" id="ARBA00023002"/>
    </source>
</evidence>
<dbReference type="PROSITE" id="PS00080">
    <property type="entry name" value="MULTICOPPER_OXIDASE2"/>
    <property type="match status" value="1"/>
</dbReference>
<keyword evidence="1" id="KW-0479">Metal-binding</keyword>
<evidence type="ECO:0000313" key="7">
    <source>
        <dbReference type="Proteomes" id="UP001597183"/>
    </source>
</evidence>
<sequence>MTHTHRSPSRISRRHVLAGAFGIGAVAALARIGTGTSFAEETATSVEATEAVTLATAAGGTLPIPDLLTATDEDGVSVFALDAQTGTNTTLVSGKTISTAGYNGTFLGPTIQLTDGQSVRFDITNNLGEETTVHWHGLHIAPSNDGGPQNTIEDGATWSPATTINQGEACTLWYHPHGLGTTADQVALGLAGLMIIDDGSDANAALPHDYGADDIPIIMQSTAVTSAGAFATANNNFTASASTLKFLVNGMSATDETPTLEVAYGRVRLRLLNASLTDSITVARSDSASFTQVASDAGLLLEPLSITSLRISPGERAEIVLDLTAADDAVKLQATVRNTTNGTRYTASMLSVSSTATSAADDLPTTLNTITDLDATDATTRTFTLSNSGASMLINGIAGTTMDIMDANAVMTTLGAIEQWTITNSSTNIYHNFHLHDVPFQIVSVAGAAPTGANTAWRDTIEVAPGTSVVIKMQFTDYADNEYMYMLHCHNVIHEDDGMMLALMVMS</sequence>
<evidence type="ECO:0000313" key="6">
    <source>
        <dbReference type="EMBL" id="MFD1363981.1"/>
    </source>
</evidence>
<dbReference type="Pfam" id="PF07731">
    <property type="entry name" value="Cu-oxidase_2"/>
    <property type="match status" value="1"/>
</dbReference>
<accession>A0ABW4A0H9</accession>
<feature type="domain" description="Plastocyanin-like" evidence="3">
    <location>
        <begin position="231"/>
        <end position="337"/>
    </location>
</feature>
<dbReference type="Gene3D" id="2.60.40.420">
    <property type="entry name" value="Cupredoxins - blue copper proteins"/>
    <property type="match status" value="3"/>
</dbReference>
<evidence type="ECO:0000259" key="4">
    <source>
        <dbReference type="Pfam" id="PF07731"/>
    </source>
</evidence>
<name>A0ABW4A0H9_9ACTN</name>
<feature type="domain" description="Plastocyanin-like" evidence="4">
    <location>
        <begin position="384"/>
        <end position="505"/>
    </location>
</feature>
<dbReference type="PANTHER" id="PTHR11709:SF2">
    <property type="entry name" value="MULTICOPPER OXIDASE LPR1"/>
    <property type="match status" value="1"/>
</dbReference>
<proteinExistence type="predicted"/>
<dbReference type="EMBL" id="JBHTMK010000002">
    <property type="protein sequence ID" value="MFD1363981.1"/>
    <property type="molecule type" value="Genomic_DNA"/>
</dbReference>
<dbReference type="Pfam" id="PF07732">
    <property type="entry name" value="Cu-oxidase_3"/>
    <property type="match status" value="1"/>
</dbReference>
<dbReference type="InterPro" id="IPR045087">
    <property type="entry name" value="Cu-oxidase_fam"/>
</dbReference>
<reference evidence="7" key="1">
    <citation type="journal article" date="2019" name="Int. J. Syst. Evol. Microbiol.">
        <title>The Global Catalogue of Microorganisms (GCM) 10K type strain sequencing project: providing services to taxonomists for standard genome sequencing and annotation.</title>
        <authorList>
            <consortium name="The Broad Institute Genomics Platform"/>
            <consortium name="The Broad Institute Genome Sequencing Center for Infectious Disease"/>
            <person name="Wu L."/>
            <person name="Ma J."/>
        </authorList>
    </citation>
    <scope>NUCLEOTIDE SEQUENCE [LARGE SCALE GENOMIC DNA]</scope>
    <source>
        <strain evidence="7">CCM 7526</strain>
    </source>
</reference>
<evidence type="ECO:0000259" key="5">
    <source>
        <dbReference type="Pfam" id="PF07732"/>
    </source>
</evidence>
<dbReference type="InterPro" id="IPR011706">
    <property type="entry name" value="Cu-oxidase_C"/>
</dbReference>
<dbReference type="InterPro" id="IPR002355">
    <property type="entry name" value="Cu_oxidase_Cu_BS"/>
</dbReference>
<keyword evidence="2" id="KW-0560">Oxidoreductase</keyword>
<evidence type="ECO:0000256" key="1">
    <source>
        <dbReference type="ARBA" id="ARBA00022723"/>
    </source>
</evidence>
<dbReference type="RefSeq" id="WP_317786617.1">
    <property type="nucleotide sequence ID" value="NZ_AP028461.1"/>
</dbReference>
<evidence type="ECO:0000259" key="3">
    <source>
        <dbReference type="Pfam" id="PF00394"/>
    </source>
</evidence>
<dbReference type="InterPro" id="IPR008972">
    <property type="entry name" value="Cupredoxin"/>
</dbReference>
<organism evidence="6 7">
    <name type="scientific">Actinoplanes sichuanensis</name>
    <dbReference type="NCBI Taxonomy" id="512349"/>
    <lineage>
        <taxon>Bacteria</taxon>
        <taxon>Bacillati</taxon>
        <taxon>Actinomycetota</taxon>
        <taxon>Actinomycetes</taxon>
        <taxon>Micromonosporales</taxon>
        <taxon>Micromonosporaceae</taxon>
        <taxon>Actinoplanes</taxon>
    </lineage>
</organism>
<dbReference type="InterPro" id="IPR001117">
    <property type="entry name" value="Cu-oxidase_2nd"/>
</dbReference>
<keyword evidence="7" id="KW-1185">Reference proteome</keyword>